<evidence type="ECO:0000256" key="1">
    <source>
        <dbReference type="ARBA" id="ARBA00022723"/>
    </source>
</evidence>
<dbReference type="SUPFAM" id="SSF88688">
    <property type="entry name" value="Families 57/38 glycoside transferase middle domain"/>
    <property type="match status" value="1"/>
</dbReference>
<evidence type="ECO:0000313" key="4">
    <source>
        <dbReference type="EMBL" id="GAG72290.1"/>
    </source>
</evidence>
<dbReference type="SMART" id="SM00872">
    <property type="entry name" value="Alpha-mann_mid"/>
    <property type="match status" value="1"/>
</dbReference>
<proteinExistence type="predicted"/>
<dbReference type="GO" id="GO:0006013">
    <property type="term" value="P:mannose metabolic process"/>
    <property type="evidence" value="ECO:0007669"/>
    <property type="project" value="InterPro"/>
</dbReference>
<dbReference type="GO" id="GO:0030246">
    <property type="term" value="F:carbohydrate binding"/>
    <property type="evidence" value="ECO:0007669"/>
    <property type="project" value="InterPro"/>
</dbReference>
<dbReference type="GO" id="GO:0004559">
    <property type="term" value="F:alpha-mannosidase activity"/>
    <property type="evidence" value="ECO:0007669"/>
    <property type="project" value="InterPro"/>
</dbReference>
<dbReference type="PANTHER" id="PTHR46017">
    <property type="entry name" value="ALPHA-MANNOSIDASE 2C1"/>
    <property type="match status" value="1"/>
</dbReference>
<keyword evidence="2" id="KW-0378">Hydrolase</keyword>
<dbReference type="EMBL" id="BART01001675">
    <property type="protein sequence ID" value="GAG72290.1"/>
    <property type="molecule type" value="Genomic_DNA"/>
</dbReference>
<feature type="domain" description="Glycoside hydrolase family 38 central" evidence="3">
    <location>
        <begin position="24"/>
        <end position="78"/>
    </location>
</feature>
<comment type="caution">
    <text evidence="4">The sequence shown here is derived from an EMBL/GenBank/DDBJ whole genome shotgun (WGS) entry which is preliminary data.</text>
</comment>
<organism evidence="4">
    <name type="scientific">marine sediment metagenome</name>
    <dbReference type="NCBI Taxonomy" id="412755"/>
    <lineage>
        <taxon>unclassified sequences</taxon>
        <taxon>metagenomes</taxon>
        <taxon>ecological metagenomes</taxon>
    </lineage>
</organism>
<dbReference type="InterPro" id="IPR037094">
    <property type="entry name" value="Glyco_hydro_38_cen_sf"/>
</dbReference>
<reference evidence="4" key="1">
    <citation type="journal article" date="2014" name="Front. Microbiol.">
        <title>High frequency of phylogenetically diverse reductive dehalogenase-homologous genes in deep subseafloor sedimentary metagenomes.</title>
        <authorList>
            <person name="Kawai M."/>
            <person name="Futagami T."/>
            <person name="Toyoda A."/>
            <person name="Takaki Y."/>
            <person name="Nishi S."/>
            <person name="Hori S."/>
            <person name="Arai W."/>
            <person name="Tsubouchi T."/>
            <person name="Morono Y."/>
            <person name="Uchiyama I."/>
            <person name="Ito T."/>
            <person name="Fujiyama A."/>
            <person name="Inagaki F."/>
            <person name="Takami H."/>
        </authorList>
    </citation>
    <scope>NUCLEOTIDE SEQUENCE</scope>
    <source>
        <strain evidence="4">Expedition CK06-06</strain>
    </source>
</reference>
<sequence length="186" mass="21974">MKSNLKNRLTFLLIFLCLSVFLLEKWTEPTASLAWLMGKDYPQNLIWTSWKWLLKNHPHDSICGCSIDQVHKEMMTRFDWSKQIAQEVINKSLDYITDKIKIDYLNKDELALIVFNPLPYSIDENVEVRVKFPKEINLNQVKVLTTEGEEIPYQLKGYGLDYKIIFNPFKVPQFLEVNYTDISFTE</sequence>
<protein>
    <recommendedName>
        <fullName evidence="3">Glycoside hydrolase family 38 central domain-containing protein</fullName>
    </recommendedName>
</protein>
<dbReference type="InterPro" id="IPR028995">
    <property type="entry name" value="Glyco_hydro_57/38_cen_sf"/>
</dbReference>
<dbReference type="InterPro" id="IPR015341">
    <property type="entry name" value="Glyco_hydro_38_cen"/>
</dbReference>
<dbReference type="InterPro" id="IPR011013">
    <property type="entry name" value="Gal_mutarotase_sf_dom"/>
</dbReference>
<keyword evidence="1" id="KW-0479">Metal-binding</keyword>
<accession>X0ZRB5</accession>
<dbReference type="PANTHER" id="PTHR46017:SF2">
    <property type="entry name" value="MANNOSYLGLYCERATE HYDROLASE"/>
    <property type="match status" value="1"/>
</dbReference>
<dbReference type="Gene3D" id="1.20.1270.50">
    <property type="entry name" value="Glycoside hydrolase family 38, central domain"/>
    <property type="match status" value="1"/>
</dbReference>
<dbReference type="GO" id="GO:0009313">
    <property type="term" value="P:oligosaccharide catabolic process"/>
    <property type="evidence" value="ECO:0007669"/>
    <property type="project" value="TreeGrafter"/>
</dbReference>
<dbReference type="GO" id="GO:0046872">
    <property type="term" value="F:metal ion binding"/>
    <property type="evidence" value="ECO:0007669"/>
    <property type="project" value="UniProtKB-KW"/>
</dbReference>
<evidence type="ECO:0000259" key="3">
    <source>
        <dbReference type="SMART" id="SM00872"/>
    </source>
</evidence>
<dbReference type="AlphaFoldDB" id="X0ZRB5"/>
<dbReference type="SUPFAM" id="SSF74650">
    <property type="entry name" value="Galactose mutarotase-like"/>
    <property type="match status" value="1"/>
</dbReference>
<dbReference type="Pfam" id="PF09261">
    <property type="entry name" value="Alpha-mann_mid"/>
    <property type="match status" value="1"/>
</dbReference>
<gene>
    <name evidence="4" type="ORF">S01H4_05689</name>
</gene>
<evidence type="ECO:0000256" key="2">
    <source>
        <dbReference type="ARBA" id="ARBA00022801"/>
    </source>
</evidence>
<name>X0ZRB5_9ZZZZ</name>